<protein>
    <submittedName>
        <fullName evidence="1">Uncharacterized protein</fullName>
    </submittedName>
</protein>
<dbReference type="EMBL" id="JASCTH010000001">
    <property type="protein sequence ID" value="MDI6097422.1"/>
    <property type="molecule type" value="Genomic_DNA"/>
</dbReference>
<evidence type="ECO:0000313" key="2">
    <source>
        <dbReference type="Proteomes" id="UP001241758"/>
    </source>
</evidence>
<reference evidence="1 2" key="1">
    <citation type="submission" date="2023-05" db="EMBL/GenBank/DDBJ databases">
        <title>Actinoplanes sp. NEAU-A12 genome sequencing.</title>
        <authorList>
            <person name="Wang Z.-S."/>
        </authorList>
    </citation>
    <scope>NUCLEOTIDE SEQUENCE [LARGE SCALE GENOMIC DNA]</scope>
    <source>
        <strain evidence="1 2">NEAU-A12</strain>
    </source>
</reference>
<gene>
    <name evidence="1" type="ORF">QLQ12_02255</name>
</gene>
<dbReference type="RefSeq" id="WP_282756817.1">
    <property type="nucleotide sequence ID" value="NZ_JASCTH010000001.1"/>
</dbReference>
<accession>A0ABT6WCE3</accession>
<sequence length="271" mass="29330">MSGPDLRYAADRVTELADRLAPRLDPVGPERLTELLTDFGWAPAPQAAGFTTGELTARVEDDRIVIDLPDFGLSNETGQERHDEAVAAMNELAELLNLPPAGPFDRDDNDYHPDEVLLRSGHWVVHLLVANEGDDIPIILEVAIAYGADLPGRLAQLAGPPAGQPPVDWEAVTTRTGVQLPDDHRWLLENYGTAPIGGRITLYDPRTLGKPVPGPERPLGIRHQLLPVAAADGQEIFYALDWEITGLEIAGRAVSTSLLHHVVVTLAGGDR</sequence>
<proteinExistence type="predicted"/>
<comment type="caution">
    <text evidence="1">The sequence shown here is derived from an EMBL/GenBank/DDBJ whole genome shotgun (WGS) entry which is preliminary data.</text>
</comment>
<organism evidence="1 2">
    <name type="scientific">Actinoplanes sandaracinus</name>
    <dbReference type="NCBI Taxonomy" id="3045177"/>
    <lineage>
        <taxon>Bacteria</taxon>
        <taxon>Bacillati</taxon>
        <taxon>Actinomycetota</taxon>
        <taxon>Actinomycetes</taxon>
        <taxon>Micromonosporales</taxon>
        <taxon>Micromonosporaceae</taxon>
        <taxon>Actinoplanes</taxon>
    </lineage>
</organism>
<name>A0ABT6WCE3_9ACTN</name>
<evidence type="ECO:0000313" key="1">
    <source>
        <dbReference type="EMBL" id="MDI6097422.1"/>
    </source>
</evidence>
<dbReference type="Proteomes" id="UP001241758">
    <property type="component" value="Unassembled WGS sequence"/>
</dbReference>
<keyword evidence="2" id="KW-1185">Reference proteome</keyword>